<reference evidence="2" key="1">
    <citation type="journal article" date="2019" name="Int. J. Syst. Evol. Microbiol.">
        <title>The Global Catalogue of Microorganisms (GCM) 10K type strain sequencing project: providing services to taxonomists for standard genome sequencing and annotation.</title>
        <authorList>
            <consortium name="The Broad Institute Genomics Platform"/>
            <consortium name="The Broad Institute Genome Sequencing Center for Infectious Disease"/>
            <person name="Wu L."/>
            <person name="Ma J."/>
        </authorList>
    </citation>
    <scope>NUCLEOTIDE SEQUENCE [LARGE SCALE GENOMIC DNA]</scope>
    <source>
        <strain evidence="2">JCM 18472</strain>
    </source>
</reference>
<protein>
    <submittedName>
        <fullName evidence="1">Uncharacterized protein</fullName>
    </submittedName>
</protein>
<dbReference type="Proteomes" id="UP001500074">
    <property type="component" value="Unassembled WGS sequence"/>
</dbReference>
<evidence type="ECO:0000313" key="1">
    <source>
        <dbReference type="EMBL" id="GAA5177559.1"/>
    </source>
</evidence>
<accession>A0ABP9RGX1</accession>
<comment type="caution">
    <text evidence="1">The sequence shown here is derived from an EMBL/GenBank/DDBJ whole genome shotgun (WGS) entry which is preliminary data.</text>
</comment>
<gene>
    <name evidence="1" type="ORF">GCM10023342_25910</name>
</gene>
<keyword evidence="2" id="KW-1185">Reference proteome</keyword>
<name>A0ABP9RGX1_9GAMM</name>
<proteinExistence type="predicted"/>
<sequence length="58" mass="6159">MALPLVIFHYLGLVLGDHGLDHDVLHLAGLDANAAIGAPCGQTPAIDAELDHCIFRRT</sequence>
<evidence type="ECO:0000313" key="2">
    <source>
        <dbReference type="Proteomes" id="UP001500074"/>
    </source>
</evidence>
<organism evidence="1 2">
    <name type="scientific">Modicisalibacter zincidurans</name>
    <dbReference type="NCBI Taxonomy" id="1178777"/>
    <lineage>
        <taxon>Bacteria</taxon>
        <taxon>Pseudomonadati</taxon>
        <taxon>Pseudomonadota</taxon>
        <taxon>Gammaproteobacteria</taxon>
        <taxon>Oceanospirillales</taxon>
        <taxon>Halomonadaceae</taxon>
        <taxon>Modicisalibacter</taxon>
    </lineage>
</organism>
<dbReference type="EMBL" id="BAABKI010000026">
    <property type="protein sequence ID" value="GAA5177559.1"/>
    <property type="molecule type" value="Genomic_DNA"/>
</dbReference>